<feature type="compositionally biased region" description="Low complexity" evidence="1">
    <location>
        <begin position="140"/>
        <end position="155"/>
    </location>
</feature>
<dbReference type="GO" id="GO:0008360">
    <property type="term" value="P:regulation of cell shape"/>
    <property type="evidence" value="ECO:0007669"/>
    <property type="project" value="TreeGrafter"/>
</dbReference>
<dbReference type="GO" id="GO:0031267">
    <property type="term" value="F:small GTPase binding"/>
    <property type="evidence" value="ECO:0007669"/>
    <property type="project" value="TreeGrafter"/>
</dbReference>
<dbReference type="PANTHER" id="PTHR15344">
    <property type="entry name" value="CDC42 EFFECTOR PROTEIN BORG"/>
    <property type="match status" value="1"/>
</dbReference>
<dbReference type="InterPro" id="IPR051296">
    <property type="entry name" value="Cdc42_Effector_BORG/CEP"/>
</dbReference>
<dbReference type="GO" id="GO:0030838">
    <property type="term" value="P:positive regulation of actin filament polymerization"/>
    <property type="evidence" value="ECO:0007669"/>
    <property type="project" value="TreeGrafter"/>
</dbReference>
<dbReference type="PROSITE" id="PS50108">
    <property type="entry name" value="CRIB"/>
    <property type="match status" value="1"/>
</dbReference>
<organism evidence="3 4">
    <name type="scientific">Cherax quadricarinatus</name>
    <name type="common">Australian red claw crayfish</name>
    <dbReference type="NCBI Taxonomy" id="27406"/>
    <lineage>
        <taxon>Eukaryota</taxon>
        <taxon>Metazoa</taxon>
        <taxon>Ecdysozoa</taxon>
        <taxon>Arthropoda</taxon>
        <taxon>Crustacea</taxon>
        <taxon>Multicrustacea</taxon>
        <taxon>Malacostraca</taxon>
        <taxon>Eumalacostraca</taxon>
        <taxon>Eucarida</taxon>
        <taxon>Decapoda</taxon>
        <taxon>Pleocyemata</taxon>
        <taxon>Astacidea</taxon>
        <taxon>Parastacoidea</taxon>
        <taxon>Parastacidae</taxon>
        <taxon>Cherax</taxon>
    </lineage>
</organism>
<evidence type="ECO:0000313" key="3">
    <source>
        <dbReference type="EMBL" id="KAK8742253.1"/>
    </source>
</evidence>
<dbReference type="Proteomes" id="UP001445076">
    <property type="component" value="Unassembled WGS sequence"/>
</dbReference>
<protein>
    <recommendedName>
        <fullName evidence="2">CRIB domain-containing protein</fullName>
    </recommendedName>
</protein>
<proteinExistence type="predicted"/>
<feature type="compositionally biased region" description="Basic and acidic residues" evidence="1">
    <location>
        <begin position="174"/>
        <end position="197"/>
    </location>
</feature>
<feature type="compositionally biased region" description="Low complexity" evidence="1">
    <location>
        <begin position="261"/>
        <end position="272"/>
    </location>
</feature>
<dbReference type="GO" id="GO:0007266">
    <property type="term" value="P:Rho protein signal transduction"/>
    <property type="evidence" value="ECO:0007669"/>
    <property type="project" value="TreeGrafter"/>
</dbReference>
<feature type="region of interest" description="Disordered" evidence="1">
    <location>
        <begin position="234"/>
        <end position="285"/>
    </location>
</feature>
<feature type="compositionally biased region" description="Polar residues" evidence="1">
    <location>
        <begin position="52"/>
        <end position="61"/>
    </location>
</feature>
<keyword evidence="4" id="KW-1185">Reference proteome</keyword>
<dbReference type="AlphaFoldDB" id="A0AAW0XSE8"/>
<dbReference type="GO" id="GO:0005737">
    <property type="term" value="C:cytoplasm"/>
    <property type="evidence" value="ECO:0007669"/>
    <property type="project" value="TreeGrafter"/>
</dbReference>
<dbReference type="Pfam" id="PF00786">
    <property type="entry name" value="PBD"/>
    <property type="match status" value="1"/>
</dbReference>
<sequence length="363" mass="39393">MISGPQGDFKHTGHVGLDGAYFGDVSFLGDKYHQLPKQIVTPYKPSDDHDQSTSLTRASSDVSDRAPLLKKVGDKGQSGPAAEHNWSDTASEDQPDSPTQSRQADHEYHEISDEEEPLPKPFRSSSFDLGPSLMDEVFKALGGSASSGPSSLEPPCSLPPLTPTHQSQALLEDNESHNVKNEIKEMASKFSNKDSSKKKQAMVKPISAADQRTLDSAIAMANELASKSMLELDCNHESSADSEGAPDSPITPSSPTKHGGSRFSFKFSSKGSPKPERRHFSAEAASIPDIQHVSPEECVVALNECEWDVHRALKLIRLQLLLPAHRVPIEAARHTLASFSWDVSKAASYLMATRGINEDTAQV</sequence>
<feature type="region of interest" description="Disordered" evidence="1">
    <location>
        <begin position="40"/>
        <end position="207"/>
    </location>
</feature>
<gene>
    <name evidence="3" type="ORF">OTU49_001756</name>
</gene>
<dbReference type="GO" id="GO:0005856">
    <property type="term" value="C:cytoskeleton"/>
    <property type="evidence" value="ECO:0007669"/>
    <property type="project" value="TreeGrafter"/>
</dbReference>
<dbReference type="GO" id="GO:0031274">
    <property type="term" value="P:positive regulation of pseudopodium assembly"/>
    <property type="evidence" value="ECO:0007669"/>
    <property type="project" value="TreeGrafter"/>
</dbReference>
<reference evidence="3 4" key="1">
    <citation type="journal article" date="2024" name="BMC Genomics">
        <title>Genome assembly of redclaw crayfish (Cherax quadricarinatus) provides insights into its immune adaptation and hypoxia tolerance.</title>
        <authorList>
            <person name="Liu Z."/>
            <person name="Zheng J."/>
            <person name="Li H."/>
            <person name="Fang K."/>
            <person name="Wang S."/>
            <person name="He J."/>
            <person name="Zhou D."/>
            <person name="Weng S."/>
            <person name="Chi M."/>
            <person name="Gu Z."/>
            <person name="He J."/>
            <person name="Li F."/>
            <person name="Wang M."/>
        </authorList>
    </citation>
    <scope>NUCLEOTIDE SEQUENCE [LARGE SCALE GENOMIC DNA]</scope>
    <source>
        <strain evidence="3">ZL_2023a</strain>
    </source>
</reference>
<evidence type="ECO:0000256" key="1">
    <source>
        <dbReference type="SAM" id="MobiDB-lite"/>
    </source>
</evidence>
<evidence type="ECO:0000313" key="4">
    <source>
        <dbReference type="Proteomes" id="UP001445076"/>
    </source>
</evidence>
<accession>A0AAW0XSE8</accession>
<feature type="domain" description="CRIB" evidence="2">
    <location>
        <begin position="2"/>
        <end position="16"/>
    </location>
</feature>
<dbReference type="GO" id="GO:0005886">
    <property type="term" value="C:plasma membrane"/>
    <property type="evidence" value="ECO:0007669"/>
    <property type="project" value="TreeGrafter"/>
</dbReference>
<evidence type="ECO:0000259" key="2">
    <source>
        <dbReference type="PROSITE" id="PS50108"/>
    </source>
</evidence>
<comment type="caution">
    <text evidence="3">The sequence shown here is derived from an EMBL/GenBank/DDBJ whole genome shotgun (WGS) entry which is preliminary data.</text>
</comment>
<name>A0AAW0XSE8_CHEQU</name>
<dbReference type="EMBL" id="JARKIK010000028">
    <property type="protein sequence ID" value="KAK8742253.1"/>
    <property type="molecule type" value="Genomic_DNA"/>
</dbReference>
<dbReference type="PANTHER" id="PTHR15344:SF12">
    <property type="entry name" value="CRIB DOMAIN-CONTAINING PROTEIN"/>
    <property type="match status" value="1"/>
</dbReference>
<dbReference type="SMART" id="SM00285">
    <property type="entry name" value="PBD"/>
    <property type="match status" value="1"/>
</dbReference>
<dbReference type="InterPro" id="IPR000095">
    <property type="entry name" value="CRIB_dom"/>
</dbReference>